<dbReference type="Gene3D" id="3.40.190.10">
    <property type="entry name" value="Periplasmic binding protein-like II"/>
    <property type="match status" value="1"/>
</dbReference>
<keyword evidence="2" id="KW-0813">Transport</keyword>
<dbReference type="RefSeq" id="WP_184952631.1">
    <property type="nucleotide sequence ID" value="NZ_BOMC01000039.1"/>
</dbReference>
<dbReference type="EMBL" id="JACHMF010000001">
    <property type="protein sequence ID" value="MBB4694089.1"/>
    <property type="molecule type" value="Genomic_DNA"/>
</dbReference>
<name>A0A7W7G2W3_9ACTN</name>
<dbReference type="GO" id="GO:1901982">
    <property type="term" value="F:maltose binding"/>
    <property type="evidence" value="ECO:0007669"/>
    <property type="project" value="TreeGrafter"/>
</dbReference>
<dbReference type="Pfam" id="PF13416">
    <property type="entry name" value="SBP_bac_8"/>
    <property type="match status" value="1"/>
</dbReference>
<dbReference type="SUPFAM" id="SSF53850">
    <property type="entry name" value="Periplasmic binding protein-like II"/>
    <property type="match status" value="1"/>
</dbReference>
<dbReference type="GO" id="GO:0015768">
    <property type="term" value="P:maltose transport"/>
    <property type="evidence" value="ECO:0007669"/>
    <property type="project" value="TreeGrafter"/>
</dbReference>
<dbReference type="PANTHER" id="PTHR30061">
    <property type="entry name" value="MALTOSE-BINDING PERIPLASMIC PROTEIN"/>
    <property type="match status" value="1"/>
</dbReference>
<evidence type="ECO:0000313" key="5">
    <source>
        <dbReference type="EMBL" id="MBB4694089.1"/>
    </source>
</evidence>
<proteinExistence type="inferred from homology"/>
<comment type="caution">
    <text evidence="5">The sequence shown here is derived from an EMBL/GenBank/DDBJ whole genome shotgun (WGS) entry which is preliminary data.</text>
</comment>
<keyword evidence="3 4" id="KW-0732">Signal</keyword>
<evidence type="ECO:0000313" key="6">
    <source>
        <dbReference type="Proteomes" id="UP000542742"/>
    </source>
</evidence>
<evidence type="ECO:0000256" key="4">
    <source>
        <dbReference type="SAM" id="SignalP"/>
    </source>
</evidence>
<evidence type="ECO:0000256" key="2">
    <source>
        <dbReference type="ARBA" id="ARBA00022448"/>
    </source>
</evidence>
<protein>
    <submittedName>
        <fullName evidence="5">N,N'-diacetylchitobiose transport system substrate-binding protein</fullName>
    </submittedName>
</protein>
<accession>A0A7W7G2W3</accession>
<evidence type="ECO:0000256" key="1">
    <source>
        <dbReference type="ARBA" id="ARBA00008520"/>
    </source>
</evidence>
<evidence type="ECO:0000256" key="3">
    <source>
        <dbReference type="ARBA" id="ARBA00022729"/>
    </source>
</evidence>
<dbReference type="GO" id="GO:0042956">
    <property type="term" value="P:maltodextrin transmembrane transport"/>
    <property type="evidence" value="ECO:0007669"/>
    <property type="project" value="TreeGrafter"/>
</dbReference>
<gene>
    <name evidence="5" type="ORF">BKA14_004237</name>
</gene>
<dbReference type="AlphaFoldDB" id="A0A7W7G2W3"/>
<feature type="signal peptide" evidence="4">
    <location>
        <begin position="1"/>
        <end position="20"/>
    </location>
</feature>
<reference evidence="5 6" key="1">
    <citation type="submission" date="2020-08" db="EMBL/GenBank/DDBJ databases">
        <title>Sequencing the genomes of 1000 actinobacteria strains.</title>
        <authorList>
            <person name="Klenk H.-P."/>
        </authorList>
    </citation>
    <scope>NUCLEOTIDE SEQUENCE [LARGE SCALE GENOMIC DNA]</scope>
    <source>
        <strain evidence="5 6">DSM 45518</strain>
    </source>
</reference>
<organism evidence="5 6">
    <name type="scientific">Paractinoplanes abujensis</name>
    <dbReference type="NCBI Taxonomy" id="882441"/>
    <lineage>
        <taxon>Bacteria</taxon>
        <taxon>Bacillati</taxon>
        <taxon>Actinomycetota</taxon>
        <taxon>Actinomycetes</taxon>
        <taxon>Micromonosporales</taxon>
        <taxon>Micromonosporaceae</taxon>
        <taxon>Paractinoplanes</taxon>
    </lineage>
</organism>
<dbReference type="PANTHER" id="PTHR30061:SF50">
    <property type="entry name" value="MALTOSE_MALTODEXTRIN-BINDING PERIPLASMIC PROTEIN"/>
    <property type="match status" value="1"/>
</dbReference>
<comment type="similarity">
    <text evidence="1">Belongs to the bacterial solute-binding protein 1 family.</text>
</comment>
<dbReference type="InterPro" id="IPR006059">
    <property type="entry name" value="SBP"/>
</dbReference>
<feature type="chain" id="PRO_5039609609" evidence="4">
    <location>
        <begin position="21"/>
        <end position="437"/>
    </location>
</feature>
<dbReference type="PROSITE" id="PS51257">
    <property type="entry name" value="PROKAR_LIPOPROTEIN"/>
    <property type="match status" value="1"/>
</dbReference>
<dbReference type="GO" id="GO:0055052">
    <property type="term" value="C:ATP-binding cassette (ABC) transporter complex, substrate-binding subunit-containing"/>
    <property type="evidence" value="ECO:0007669"/>
    <property type="project" value="TreeGrafter"/>
</dbReference>
<dbReference type="Proteomes" id="UP000542742">
    <property type="component" value="Unassembled WGS sequence"/>
</dbReference>
<sequence length="437" mass="46597">MKRKIAAAAAIAATLLGAAACGSNSDEDAPTTSASGKVDGTGKTLKVWLMVDAQTAWKGVVDDASKRFTAATGAQVNVEYQQWANHLTKLDATLAGTDVPDVVELGNTEFPKYVFSGAFGAVNPADYENSGSWLQGLKGACDFEGKTYCVPYYAGARVLIYRTDLLKKVGAEAPKTYDEFLATAEKVQASEKANSKFGAFYMPGQYWYAAMSWVKSTGGDIAKQDGDKWVGQLSQPQSIEGLQRWVDVVKKYSKADPTKNENDQANTFAQGTAAMFYGNAWEQGSAEETKKDPNNPDSPLVPTKVKGKLAAAPMPEIPSFLGGSNLGITEKSQQKELAAQWIKAFTDSTSMAGLVKANALPNATALLDKAAADNPKIAPSALAAKNSWFPPNAEKWADVEKGAVLQTMLTDILTGKKSVADGAKWADDQINTTLNES</sequence>
<keyword evidence="6" id="KW-1185">Reference proteome</keyword>